<keyword evidence="7" id="KW-1185">Reference proteome</keyword>
<dbReference type="InterPro" id="IPR015797">
    <property type="entry name" value="NUDIX_hydrolase-like_dom_sf"/>
</dbReference>
<dbReference type="SUPFAM" id="SSF55811">
    <property type="entry name" value="Nudix"/>
    <property type="match status" value="1"/>
</dbReference>
<proteinExistence type="predicted"/>
<evidence type="ECO:0000259" key="5">
    <source>
        <dbReference type="PROSITE" id="PS51462"/>
    </source>
</evidence>
<comment type="caution">
    <text evidence="6">The sequence shown here is derived from an EMBL/GenBank/DDBJ whole genome shotgun (WGS) entry which is preliminary data.</text>
</comment>
<evidence type="ECO:0000256" key="3">
    <source>
        <dbReference type="ARBA" id="ARBA00022842"/>
    </source>
</evidence>
<evidence type="ECO:0000256" key="1">
    <source>
        <dbReference type="ARBA" id="ARBA00001946"/>
    </source>
</evidence>
<protein>
    <submittedName>
        <fullName evidence="6">NUDIX hydrolase</fullName>
    </submittedName>
</protein>
<dbReference type="EMBL" id="BAAAQM010000003">
    <property type="protein sequence ID" value="GAA1954731.1"/>
    <property type="molecule type" value="Genomic_DNA"/>
</dbReference>
<organism evidence="6 7">
    <name type="scientific">Catenulispora subtropica</name>
    <dbReference type="NCBI Taxonomy" id="450798"/>
    <lineage>
        <taxon>Bacteria</taxon>
        <taxon>Bacillati</taxon>
        <taxon>Actinomycetota</taxon>
        <taxon>Actinomycetes</taxon>
        <taxon>Catenulisporales</taxon>
        <taxon>Catenulisporaceae</taxon>
        <taxon>Catenulispora</taxon>
    </lineage>
</organism>
<evidence type="ECO:0000256" key="2">
    <source>
        <dbReference type="ARBA" id="ARBA00022801"/>
    </source>
</evidence>
<accession>A0ABN2QMD8</accession>
<dbReference type="Proteomes" id="UP001499854">
    <property type="component" value="Unassembled WGS sequence"/>
</dbReference>
<keyword evidence="3" id="KW-0460">Magnesium</keyword>
<feature type="region of interest" description="Disordered" evidence="4">
    <location>
        <begin position="1"/>
        <end position="25"/>
    </location>
</feature>
<dbReference type="PANTHER" id="PTHR43046:SF12">
    <property type="entry name" value="GDP-MANNOSE MANNOSYL HYDROLASE"/>
    <property type="match status" value="1"/>
</dbReference>
<gene>
    <name evidence="6" type="ORF">GCM10009838_07820</name>
</gene>
<reference evidence="6 7" key="1">
    <citation type="journal article" date="2019" name="Int. J. Syst. Evol. Microbiol.">
        <title>The Global Catalogue of Microorganisms (GCM) 10K type strain sequencing project: providing services to taxonomists for standard genome sequencing and annotation.</title>
        <authorList>
            <consortium name="The Broad Institute Genomics Platform"/>
            <consortium name="The Broad Institute Genome Sequencing Center for Infectious Disease"/>
            <person name="Wu L."/>
            <person name="Ma J."/>
        </authorList>
    </citation>
    <scope>NUCLEOTIDE SEQUENCE [LARGE SCALE GENOMIC DNA]</scope>
    <source>
        <strain evidence="6 7">JCM 16013</strain>
    </source>
</reference>
<keyword evidence="2 6" id="KW-0378">Hydrolase</keyword>
<name>A0ABN2QMD8_9ACTN</name>
<evidence type="ECO:0000256" key="4">
    <source>
        <dbReference type="SAM" id="MobiDB-lite"/>
    </source>
</evidence>
<evidence type="ECO:0000313" key="6">
    <source>
        <dbReference type="EMBL" id="GAA1954731.1"/>
    </source>
</evidence>
<dbReference type="InterPro" id="IPR000086">
    <property type="entry name" value="NUDIX_hydrolase_dom"/>
</dbReference>
<comment type="cofactor">
    <cofactor evidence="1">
        <name>Mg(2+)</name>
        <dbReference type="ChEBI" id="CHEBI:18420"/>
    </cofactor>
</comment>
<dbReference type="CDD" id="cd18876">
    <property type="entry name" value="NUDIX_Hydrolase"/>
    <property type="match status" value="1"/>
</dbReference>
<evidence type="ECO:0000313" key="7">
    <source>
        <dbReference type="Proteomes" id="UP001499854"/>
    </source>
</evidence>
<dbReference type="PROSITE" id="PS51462">
    <property type="entry name" value="NUDIX"/>
    <property type="match status" value="1"/>
</dbReference>
<dbReference type="Gene3D" id="3.90.79.10">
    <property type="entry name" value="Nucleoside Triphosphate Pyrophosphohydrolase"/>
    <property type="match status" value="1"/>
</dbReference>
<sequence length="182" mass="20145">MVGYGSNVGFDDDMRAEGEPEQEFNPGIASRLPRKRVAGGLLFHDDAGRILMVEPVYKPTWDIPGGLAEDDESPLAACRREVREEMRLDIEPGRLLVVDWIPRHGVWRDGVMFIFDGGTLTAGQLDAVSLQADELSSYKFVTLDEAADHVRPSLERRLRAAVAALDSTVPAYLEFGRDVSES</sequence>
<dbReference type="GO" id="GO:0016787">
    <property type="term" value="F:hydrolase activity"/>
    <property type="evidence" value="ECO:0007669"/>
    <property type="project" value="UniProtKB-KW"/>
</dbReference>
<dbReference type="Pfam" id="PF00293">
    <property type="entry name" value="NUDIX"/>
    <property type="match status" value="1"/>
</dbReference>
<dbReference type="PANTHER" id="PTHR43046">
    <property type="entry name" value="GDP-MANNOSE MANNOSYL HYDROLASE"/>
    <property type="match status" value="1"/>
</dbReference>
<feature type="domain" description="Nudix hydrolase" evidence="5">
    <location>
        <begin position="33"/>
        <end position="165"/>
    </location>
</feature>
<dbReference type="PROSITE" id="PS00893">
    <property type="entry name" value="NUDIX_BOX"/>
    <property type="match status" value="1"/>
</dbReference>
<dbReference type="InterPro" id="IPR020084">
    <property type="entry name" value="NUDIX_hydrolase_CS"/>
</dbReference>